<reference evidence="4" key="2">
    <citation type="submission" date="2023-05" db="EMBL/GenBank/DDBJ databases">
        <authorList>
            <consortium name="Lawrence Berkeley National Laboratory"/>
            <person name="Steindorff A."/>
            <person name="Hensen N."/>
            <person name="Bonometti L."/>
            <person name="Westerberg I."/>
            <person name="Brannstrom I.O."/>
            <person name="Guillou S."/>
            <person name="Cros-Aarteil S."/>
            <person name="Calhoun S."/>
            <person name="Haridas S."/>
            <person name="Kuo A."/>
            <person name="Mondo S."/>
            <person name="Pangilinan J."/>
            <person name="Riley R."/>
            <person name="Labutti K."/>
            <person name="Andreopoulos B."/>
            <person name="Lipzen A."/>
            <person name="Chen C."/>
            <person name="Yanf M."/>
            <person name="Daum C."/>
            <person name="Ng V."/>
            <person name="Clum A."/>
            <person name="Ohm R."/>
            <person name="Martin F."/>
            <person name="Silar P."/>
            <person name="Natvig D."/>
            <person name="Lalanne C."/>
            <person name="Gautier V."/>
            <person name="Ament-Velasquez S.L."/>
            <person name="Kruys A."/>
            <person name="Hutchinson M.I."/>
            <person name="Powell A.J."/>
            <person name="Barry K."/>
            <person name="Miller A.N."/>
            <person name="Grigoriev I.V."/>
            <person name="Debuchy R."/>
            <person name="Gladieux P."/>
            <person name="Thoren M.H."/>
            <person name="Johannesson H."/>
        </authorList>
    </citation>
    <scope>NUCLEOTIDE SEQUENCE</scope>
    <source>
        <strain evidence="4">PSN309</strain>
    </source>
</reference>
<dbReference type="Proteomes" id="UP001302126">
    <property type="component" value="Unassembled WGS sequence"/>
</dbReference>
<dbReference type="GO" id="GO:0019509">
    <property type="term" value="P:L-methionine salvage from methylthioadenosine"/>
    <property type="evidence" value="ECO:0007669"/>
    <property type="project" value="InterPro"/>
</dbReference>
<dbReference type="PANTHER" id="PTHR20371">
    <property type="entry name" value="ENOLASE-PHOSPHATASE E1"/>
    <property type="match status" value="1"/>
</dbReference>
<keyword evidence="5" id="KW-1185">Reference proteome</keyword>
<keyword evidence="2" id="KW-0378">Hydrolase</keyword>
<dbReference type="Gene3D" id="3.40.50.1000">
    <property type="entry name" value="HAD superfamily/HAD-like"/>
    <property type="match status" value="1"/>
</dbReference>
<dbReference type="InterPro" id="IPR023214">
    <property type="entry name" value="HAD_sf"/>
</dbReference>
<evidence type="ECO:0000256" key="3">
    <source>
        <dbReference type="ARBA" id="ARBA00023167"/>
    </source>
</evidence>
<accession>A0AAN6WUT6</accession>
<evidence type="ECO:0000256" key="2">
    <source>
        <dbReference type="ARBA" id="ARBA00022801"/>
    </source>
</evidence>
<dbReference type="InterPro" id="IPR006439">
    <property type="entry name" value="HAD-SF_hydro_IA"/>
</dbReference>
<evidence type="ECO:0000256" key="1">
    <source>
        <dbReference type="ARBA" id="ARBA00022605"/>
    </source>
</evidence>
<proteinExistence type="predicted"/>
<organism evidence="4 5">
    <name type="scientific">Podospora australis</name>
    <dbReference type="NCBI Taxonomy" id="1536484"/>
    <lineage>
        <taxon>Eukaryota</taxon>
        <taxon>Fungi</taxon>
        <taxon>Dikarya</taxon>
        <taxon>Ascomycota</taxon>
        <taxon>Pezizomycotina</taxon>
        <taxon>Sordariomycetes</taxon>
        <taxon>Sordariomycetidae</taxon>
        <taxon>Sordariales</taxon>
        <taxon>Podosporaceae</taxon>
        <taxon>Podospora</taxon>
    </lineage>
</organism>
<dbReference type="Gene3D" id="1.10.720.60">
    <property type="match status" value="1"/>
</dbReference>
<protein>
    <submittedName>
        <fullName evidence="4">Enolase-phosphatase E1</fullName>
    </submittedName>
</protein>
<evidence type="ECO:0000313" key="5">
    <source>
        <dbReference type="Proteomes" id="UP001302126"/>
    </source>
</evidence>
<keyword evidence="1" id="KW-0028">Amino-acid biosynthesis</keyword>
<dbReference type="EMBL" id="MU864414">
    <property type="protein sequence ID" value="KAK4186857.1"/>
    <property type="molecule type" value="Genomic_DNA"/>
</dbReference>
<gene>
    <name evidence="4" type="ORF">QBC35DRAFT_500226</name>
</gene>
<dbReference type="Pfam" id="PF00702">
    <property type="entry name" value="Hydrolase"/>
    <property type="match status" value="1"/>
</dbReference>
<dbReference type="NCBIfam" id="TIGR01549">
    <property type="entry name" value="HAD-SF-IA-v1"/>
    <property type="match status" value="1"/>
</dbReference>
<dbReference type="InterPro" id="IPR023943">
    <property type="entry name" value="Enolase-ppase_E1"/>
</dbReference>
<evidence type="ECO:0000313" key="4">
    <source>
        <dbReference type="EMBL" id="KAK4186857.1"/>
    </source>
</evidence>
<dbReference type="PANTHER" id="PTHR20371:SF1">
    <property type="entry name" value="ENOLASE-PHOSPHATASE E1"/>
    <property type="match status" value="1"/>
</dbReference>
<sequence length="209" mass="23015">MIMLFPYALSALPETLNTQWDEPAFAPYRNAFPEEHASSKEALTAHVQDLMSRDVKIAYLKSLQGYLWQSGYASGDLKAPLFPDVAPAIAAWRKSGVQIMIYSSGSVAAQKLLFQHTNGDPADLIPEISDFFDTVNAGPKQDATSYAQILAEHPDIPAEKWLFLSDNVNEVKAAKEAGMQSFVVDRPGNAALSVEDREKHRVVTSFAEI</sequence>
<dbReference type="InterPro" id="IPR036412">
    <property type="entry name" value="HAD-like_sf"/>
</dbReference>
<dbReference type="AlphaFoldDB" id="A0AAN6WUT6"/>
<dbReference type="GO" id="GO:0000287">
    <property type="term" value="F:magnesium ion binding"/>
    <property type="evidence" value="ECO:0007669"/>
    <property type="project" value="InterPro"/>
</dbReference>
<comment type="caution">
    <text evidence="4">The sequence shown here is derived from an EMBL/GenBank/DDBJ whole genome shotgun (WGS) entry which is preliminary data.</text>
</comment>
<dbReference type="NCBIfam" id="TIGR01691">
    <property type="entry name" value="enolase-ppase"/>
    <property type="match status" value="1"/>
</dbReference>
<name>A0AAN6WUT6_9PEZI</name>
<reference evidence="4" key="1">
    <citation type="journal article" date="2023" name="Mol. Phylogenet. Evol.">
        <title>Genome-scale phylogeny and comparative genomics of the fungal order Sordariales.</title>
        <authorList>
            <person name="Hensen N."/>
            <person name="Bonometti L."/>
            <person name="Westerberg I."/>
            <person name="Brannstrom I.O."/>
            <person name="Guillou S."/>
            <person name="Cros-Aarteil S."/>
            <person name="Calhoun S."/>
            <person name="Haridas S."/>
            <person name="Kuo A."/>
            <person name="Mondo S."/>
            <person name="Pangilinan J."/>
            <person name="Riley R."/>
            <person name="LaButti K."/>
            <person name="Andreopoulos B."/>
            <person name="Lipzen A."/>
            <person name="Chen C."/>
            <person name="Yan M."/>
            <person name="Daum C."/>
            <person name="Ng V."/>
            <person name="Clum A."/>
            <person name="Steindorff A."/>
            <person name="Ohm R.A."/>
            <person name="Martin F."/>
            <person name="Silar P."/>
            <person name="Natvig D.O."/>
            <person name="Lalanne C."/>
            <person name="Gautier V."/>
            <person name="Ament-Velasquez S.L."/>
            <person name="Kruys A."/>
            <person name="Hutchinson M.I."/>
            <person name="Powell A.J."/>
            <person name="Barry K."/>
            <person name="Miller A.N."/>
            <person name="Grigoriev I.V."/>
            <person name="Debuchy R."/>
            <person name="Gladieux P."/>
            <person name="Hiltunen Thoren M."/>
            <person name="Johannesson H."/>
        </authorList>
    </citation>
    <scope>NUCLEOTIDE SEQUENCE</scope>
    <source>
        <strain evidence="4">PSN309</strain>
    </source>
</reference>
<dbReference type="SUPFAM" id="SSF56784">
    <property type="entry name" value="HAD-like"/>
    <property type="match status" value="1"/>
</dbReference>
<keyword evidence="3" id="KW-0486">Methionine biosynthesis</keyword>
<dbReference type="GO" id="GO:0043874">
    <property type="term" value="F:acireductone synthase activity"/>
    <property type="evidence" value="ECO:0007669"/>
    <property type="project" value="InterPro"/>
</dbReference>